<sequence length="146" mass="16996">MMKVKLIVTDEQRKIAFNIRNEVFVEEQQVPREDEFDEFENESRHFLATIHQQPCGAARWRYTPKGIKLERFAVLSSFRRQGVASALLQAVIDDVQAQPNTEGRLMYMHAQTTALPLYKKFGFKVQGDLFVECDIEHYLMTKVVKA</sequence>
<evidence type="ECO:0000313" key="5">
    <source>
        <dbReference type="Proteomes" id="UP000004095"/>
    </source>
</evidence>
<evidence type="ECO:0000256" key="1">
    <source>
        <dbReference type="ARBA" id="ARBA00022679"/>
    </source>
</evidence>
<evidence type="ECO:0000256" key="2">
    <source>
        <dbReference type="ARBA" id="ARBA00023315"/>
    </source>
</evidence>
<protein>
    <submittedName>
        <fullName evidence="4">Acetyltransferase, gnat family</fullName>
    </submittedName>
</protein>
<dbReference type="CDD" id="cd04301">
    <property type="entry name" value="NAT_SF"/>
    <property type="match status" value="1"/>
</dbReference>
<accession>A1ZF96</accession>
<dbReference type="Proteomes" id="UP000004095">
    <property type="component" value="Unassembled WGS sequence"/>
</dbReference>
<dbReference type="AlphaFoldDB" id="A1ZF96"/>
<feature type="domain" description="N-acetyltransferase" evidence="3">
    <location>
        <begin position="2"/>
        <end position="145"/>
    </location>
</feature>
<evidence type="ECO:0000259" key="3">
    <source>
        <dbReference type="PROSITE" id="PS51186"/>
    </source>
</evidence>
<dbReference type="EMBL" id="AAWS01000004">
    <property type="protein sequence ID" value="EAY31198.1"/>
    <property type="molecule type" value="Genomic_DNA"/>
</dbReference>
<gene>
    <name evidence="4" type="ORF">M23134_07610</name>
</gene>
<dbReference type="Gene3D" id="3.40.630.30">
    <property type="match status" value="1"/>
</dbReference>
<dbReference type="PANTHER" id="PTHR42919">
    <property type="entry name" value="N-ALPHA-ACETYLTRANSFERASE"/>
    <property type="match status" value="1"/>
</dbReference>
<reference evidence="4 5" key="1">
    <citation type="submission" date="2007-01" db="EMBL/GenBank/DDBJ databases">
        <authorList>
            <person name="Haygood M."/>
            <person name="Podell S."/>
            <person name="Anderson C."/>
            <person name="Hopkinson B."/>
            <person name="Roe K."/>
            <person name="Barbeau K."/>
            <person name="Gaasterland T."/>
            <person name="Ferriera S."/>
            <person name="Johnson J."/>
            <person name="Kravitz S."/>
            <person name="Beeson K."/>
            <person name="Sutton G."/>
            <person name="Rogers Y.-H."/>
            <person name="Friedman R."/>
            <person name="Frazier M."/>
            <person name="Venter J.C."/>
        </authorList>
    </citation>
    <scope>NUCLEOTIDE SEQUENCE [LARGE SCALE GENOMIC DNA]</scope>
    <source>
        <strain evidence="4 5">ATCC 23134</strain>
    </source>
</reference>
<keyword evidence="5" id="KW-1185">Reference proteome</keyword>
<dbReference type="eggNOG" id="COG2153">
    <property type="taxonomic scope" value="Bacteria"/>
</dbReference>
<evidence type="ECO:0000313" key="4">
    <source>
        <dbReference type="EMBL" id="EAY31198.1"/>
    </source>
</evidence>
<proteinExistence type="predicted"/>
<dbReference type="GO" id="GO:0016747">
    <property type="term" value="F:acyltransferase activity, transferring groups other than amino-acyl groups"/>
    <property type="evidence" value="ECO:0007669"/>
    <property type="project" value="InterPro"/>
</dbReference>
<dbReference type="PANTHER" id="PTHR42919:SF8">
    <property type="entry name" value="N-ALPHA-ACETYLTRANSFERASE 50"/>
    <property type="match status" value="1"/>
</dbReference>
<keyword evidence="1 4" id="KW-0808">Transferase</keyword>
<keyword evidence="2" id="KW-0012">Acyltransferase</keyword>
<dbReference type="PROSITE" id="PS51186">
    <property type="entry name" value="GNAT"/>
    <property type="match status" value="1"/>
</dbReference>
<dbReference type="SUPFAM" id="SSF55729">
    <property type="entry name" value="Acyl-CoA N-acyltransferases (Nat)"/>
    <property type="match status" value="1"/>
</dbReference>
<dbReference type="GO" id="GO:0007064">
    <property type="term" value="P:mitotic sister chromatid cohesion"/>
    <property type="evidence" value="ECO:0007669"/>
    <property type="project" value="TreeGrafter"/>
</dbReference>
<dbReference type="Pfam" id="PF13673">
    <property type="entry name" value="Acetyltransf_10"/>
    <property type="match status" value="1"/>
</dbReference>
<dbReference type="RefSeq" id="WP_002694356.1">
    <property type="nucleotide sequence ID" value="NZ_AAWS01000004.1"/>
</dbReference>
<name>A1ZF96_MICM2</name>
<dbReference type="InterPro" id="IPR051556">
    <property type="entry name" value="N-term/lysine_N-AcTrnsfr"/>
</dbReference>
<dbReference type="InterPro" id="IPR016181">
    <property type="entry name" value="Acyl_CoA_acyltransferase"/>
</dbReference>
<dbReference type="InterPro" id="IPR000182">
    <property type="entry name" value="GNAT_dom"/>
</dbReference>
<comment type="caution">
    <text evidence="4">The sequence shown here is derived from an EMBL/GenBank/DDBJ whole genome shotgun (WGS) entry which is preliminary data.</text>
</comment>
<dbReference type="GO" id="GO:0031415">
    <property type="term" value="C:NatA complex"/>
    <property type="evidence" value="ECO:0007669"/>
    <property type="project" value="TreeGrafter"/>
</dbReference>
<organism evidence="4 5">
    <name type="scientific">Microscilla marina ATCC 23134</name>
    <dbReference type="NCBI Taxonomy" id="313606"/>
    <lineage>
        <taxon>Bacteria</taxon>
        <taxon>Pseudomonadati</taxon>
        <taxon>Bacteroidota</taxon>
        <taxon>Cytophagia</taxon>
        <taxon>Cytophagales</taxon>
        <taxon>Microscillaceae</taxon>
        <taxon>Microscilla</taxon>
    </lineage>
</organism>